<dbReference type="Proteomes" id="UP000887540">
    <property type="component" value="Unplaced"/>
</dbReference>
<protein>
    <submittedName>
        <fullName evidence="3">Uncharacterized protein</fullName>
    </submittedName>
</protein>
<dbReference type="WBParaSite" id="ACRNAN_scaffold7416.g10400.t1">
    <property type="protein sequence ID" value="ACRNAN_scaffold7416.g10400.t1"/>
    <property type="gene ID" value="ACRNAN_scaffold7416.g10400"/>
</dbReference>
<sequence>SKNEDSHLDQPSSSHSDPNVTLLQQVAAQQELVTKHAREVVEQQVEQQRTQPATASSICPKEMVEAIETALLYIEAKVFDKMPYTVTLSEQIIAALKNEVAPPTTLCATPYRNRMRNITQDTFVCLHHPQPMFVLQKKNLSMYSNWQQDQVSPQEASLIQMYFKAYSTKPRMGTKELYRFTVANKVYTGESCLQKIWYANGSANSNSRIPK</sequence>
<evidence type="ECO:0000313" key="2">
    <source>
        <dbReference type="Proteomes" id="UP000887540"/>
    </source>
</evidence>
<evidence type="ECO:0000256" key="1">
    <source>
        <dbReference type="SAM" id="MobiDB-lite"/>
    </source>
</evidence>
<dbReference type="AlphaFoldDB" id="A0A914EF58"/>
<reference evidence="3" key="1">
    <citation type="submission" date="2022-11" db="UniProtKB">
        <authorList>
            <consortium name="WormBaseParasite"/>
        </authorList>
    </citation>
    <scope>IDENTIFICATION</scope>
</reference>
<feature type="region of interest" description="Disordered" evidence="1">
    <location>
        <begin position="1"/>
        <end position="20"/>
    </location>
</feature>
<organism evidence="2 3">
    <name type="scientific">Acrobeloides nanus</name>
    <dbReference type="NCBI Taxonomy" id="290746"/>
    <lineage>
        <taxon>Eukaryota</taxon>
        <taxon>Metazoa</taxon>
        <taxon>Ecdysozoa</taxon>
        <taxon>Nematoda</taxon>
        <taxon>Chromadorea</taxon>
        <taxon>Rhabditida</taxon>
        <taxon>Tylenchina</taxon>
        <taxon>Cephalobomorpha</taxon>
        <taxon>Cephaloboidea</taxon>
        <taxon>Cephalobidae</taxon>
        <taxon>Acrobeloides</taxon>
    </lineage>
</organism>
<accession>A0A914EF58</accession>
<name>A0A914EF58_9BILA</name>
<keyword evidence="2" id="KW-1185">Reference proteome</keyword>
<proteinExistence type="predicted"/>
<feature type="compositionally biased region" description="Polar residues" evidence="1">
    <location>
        <begin position="9"/>
        <end position="19"/>
    </location>
</feature>
<evidence type="ECO:0000313" key="3">
    <source>
        <dbReference type="WBParaSite" id="ACRNAN_scaffold7416.g10400.t1"/>
    </source>
</evidence>